<name>A0AAD7SNX0_9TELE</name>
<accession>A0AAD7SNX0</accession>
<dbReference type="AlphaFoldDB" id="A0AAD7SNX0"/>
<keyword evidence="2" id="KW-1185">Reference proteome</keyword>
<evidence type="ECO:0000313" key="2">
    <source>
        <dbReference type="Proteomes" id="UP001221898"/>
    </source>
</evidence>
<dbReference type="EMBL" id="JAINUG010000046">
    <property type="protein sequence ID" value="KAJ8405893.1"/>
    <property type="molecule type" value="Genomic_DNA"/>
</dbReference>
<proteinExistence type="predicted"/>
<organism evidence="1 2">
    <name type="scientific">Aldrovandia affinis</name>
    <dbReference type="NCBI Taxonomy" id="143900"/>
    <lineage>
        <taxon>Eukaryota</taxon>
        <taxon>Metazoa</taxon>
        <taxon>Chordata</taxon>
        <taxon>Craniata</taxon>
        <taxon>Vertebrata</taxon>
        <taxon>Euteleostomi</taxon>
        <taxon>Actinopterygii</taxon>
        <taxon>Neopterygii</taxon>
        <taxon>Teleostei</taxon>
        <taxon>Notacanthiformes</taxon>
        <taxon>Halosauridae</taxon>
        <taxon>Aldrovandia</taxon>
    </lineage>
</organism>
<dbReference type="Proteomes" id="UP001221898">
    <property type="component" value="Unassembled WGS sequence"/>
</dbReference>
<sequence length="103" mass="10895">MIGAAWGCSPQFQMAGLLHRGALLMLQDAALVTPTLPWDTPLIHQAAIKTRPLQLLPFSPFHPADRGFKGVLCASQIVTGDKPGTATSAFKATLPAPHSTPPE</sequence>
<reference evidence="1" key="1">
    <citation type="journal article" date="2023" name="Science">
        <title>Genome structures resolve the early diversification of teleost fishes.</title>
        <authorList>
            <person name="Parey E."/>
            <person name="Louis A."/>
            <person name="Montfort J."/>
            <person name="Bouchez O."/>
            <person name="Roques C."/>
            <person name="Iampietro C."/>
            <person name="Lluch J."/>
            <person name="Castinel A."/>
            <person name="Donnadieu C."/>
            <person name="Desvignes T."/>
            <person name="Floi Bucao C."/>
            <person name="Jouanno E."/>
            <person name="Wen M."/>
            <person name="Mejri S."/>
            <person name="Dirks R."/>
            <person name="Jansen H."/>
            <person name="Henkel C."/>
            <person name="Chen W.J."/>
            <person name="Zahm M."/>
            <person name="Cabau C."/>
            <person name="Klopp C."/>
            <person name="Thompson A.W."/>
            <person name="Robinson-Rechavi M."/>
            <person name="Braasch I."/>
            <person name="Lecointre G."/>
            <person name="Bobe J."/>
            <person name="Postlethwait J.H."/>
            <person name="Berthelot C."/>
            <person name="Roest Crollius H."/>
            <person name="Guiguen Y."/>
        </authorList>
    </citation>
    <scope>NUCLEOTIDE SEQUENCE</scope>
    <source>
        <strain evidence="1">NC1722</strain>
    </source>
</reference>
<protein>
    <submittedName>
        <fullName evidence="1">Uncharacterized protein</fullName>
    </submittedName>
</protein>
<comment type="caution">
    <text evidence="1">The sequence shown here is derived from an EMBL/GenBank/DDBJ whole genome shotgun (WGS) entry which is preliminary data.</text>
</comment>
<gene>
    <name evidence="1" type="ORF">AAFF_G00313300</name>
</gene>
<evidence type="ECO:0000313" key="1">
    <source>
        <dbReference type="EMBL" id="KAJ8405893.1"/>
    </source>
</evidence>